<proteinExistence type="predicted"/>
<reference evidence="2" key="1">
    <citation type="journal article" date="2014" name="Science">
        <title>Ancient hybridizations among the ancestral genomes of bread wheat.</title>
        <authorList>
            <consortium name="International Wheat Genome Sequencing Consortium,"/>
            <person name="Marcussen T."/>
            <person name="Sandve S.R."/>
            <person name="Heier L."/>
            <person name="Spannagl M."/>
            <person name="Pfeifer M."/>
            <person name="Jakobsen K.S."/>
            <person name="Wulff B.B."/>
            <person name="Steuernagel B."/>
            <person name="Mayer K.F."/>
            <person name="Olsen O.A."/>
        </authorList>
    </citation>
    <scope>NUCLEOTIDE SEQUENCE [LARGE SCALE GENOMIC DNA]</scope>
    <source>
        <strain evidence="2">cv. AL8/78</strain>
    </source>
</reference>
<sequence length="135" mass="15227">DPRGAGVPASHFLPSSLRWRRRWRWLPDATAAQPVPALLPLLLLQPATPAQEPGAGRLVVRRGAAAAARALRAPAVVRRTTVRMRGRSAELTRSVDPFNWLAGWLHLRCSNFRFYLFIRRCNFLYFFAPPSSLLL</sequence>
<reference evidence="2" key="2">
    <citation type="journal article" date="2017" name="Nat. Plants">
        <title>The Aegilops tauschii genome reveals multiple impacts of transposons.</title>
        <authorList>
            <person name="Zhao G."/>
            <person name="Zou C."/>
            <person name="Li K."/>
            <person name="Wang K."/>
            <person name="Li T."/>
            <person name="Gao L."/>
            <person name="Zhang X."/>
            <person name="Wang H."/>
            <person name="Yang Z."/>
            <person name="Liu X."/>
            <person name="Jiang W."/>
            <person name="Mao L."/>
            <person name="Kong X."/>
            <person name="Jiao Y."/>
            <person name="Jia J."/>
        </authorList>
    </citation>
    <scope>NUCLEOTIDE SEQUENCE [LARGE SCALE GENOMIC DNA]</scope>
    <source>
        <strain evidence="2">cv. AL8/78</strain>
    </source>
</reference>
<accession>A0A453GQK0</accession>
<dbReference type="Proteomes" id="UP000015105">
    <property type="component" value="Chromosome 3D"/>
</dbReference>
<dbReference type="Gramene" id="AET3Gv21158800.3">
    <property type="protein sequence ID" value="AET3Gv21158800.3"/>
    <property type="gene ID" value="AET3Gv21158800"/>
</dbReference>
<dbReference type="AlphaFoldDB" id="A0A453GQK0"/>
<reference evidence="1" key="4">
    <citation type="submission" date="2019-03" db="UniProtKB">
        <authorList>
            <consortium name="EnsemblPlants"/>
        </authorList>
    </citation>
    <scope>IDENTIFICATION</scope>
</reference>
<evidence type="ECO:0000313" key="1">
    <source>
        <dbReference type="EnsemblPlants" id="AET3Gv21158800.3"/>
    </source>
</evidence>
<reference evidence="1" key="3">
    <citation type="journal article" date="2017" name="Nature">
        <title>Genome sequence of the progenitor of the wheat D genome Aegilops tauschii.</title>
        <authorList>
            <person name="Luo M.C."/>
            <person name="Gu Y.Q."/>
            <person name="Puiu D."/>
            <person name="Wang H."/>
            <person name="Twardziok S.O."/>
            <person name="Deal K.R."/>
            <person name="Huo N."/>
            <person name="Zhu T."/>
            <person name="Wang L."/>
            <person name="Wang Y."/>
            <person name="McGuire P.E."/>
            <person name="Liu S."/>
            <person name="Long H."/>
            <person name="Ramasamy R.K."/>
            <person name="Rodriguez J.C."/>
            <person name="Van S.L."/>
            <person name="Yuan L."/>
            <person name="Wang Z."/>
            <person name="Xia Z."/>
            <person name="Xiao L."/>
            <person name="Anderson O.D."/>
            <person name="Ouyang S."/>
            <person name="Liang Y."/>
            <person name="Zimin A.V."/>
            <person name="Pertea G."/>
            <person name="Qi P."/>
            <person name="Bennetzen J.L."/>
            <person name="Dai X."/>
            <person name="Dawson M.W."/>
            <person name="Muller H.G."/>
            <person name="Kugler K."/>
            <person name="Rivarola-Duarte L."/>
            <person name="Spannagl M."/>
            <person name="Mayer K.F.X."/>
            <person name="Lu F.H."/>
            <person name="Bevan M.W."/>
            <person name="Leroy P."/>
            <person name="Li P."/>
            <person name="You F.M."/>
            <person name="Sun Q."/>
            <person name="Liu Z."/>
            <person name="Lyons E."/>
            <person name="Wicker T."/>
            <person name="Salzberg S.L."/>
            <person name="Devos K.M."/>
            <person name="Dvorak J."/>
        </authorList>
    </citation>
    <scope>NUCLEOTIDE SEQUENCE [LARGE SCALE GENOMIC DNA]</scope>
    <source>
        <strain evidence="1">cv. AL8/78</strain>
    </source>
</reference>
<evidence type="ECO:0000313" key="2">
    <source>
        <dbReference type="Proteomes" id="UP000015105"/>
    </source>
</evidence>
<organism evidence="1 2">
    <name type="scientific">Aegilops tauschii subsp. strangulata</name>
    <name type="common">Goatgrass</name>
    <dbReference type="NCBI Taxonomy" id="200361"/>
    <lineage>
        <taxon>Eukaryota</taxon>
        <taxon>Viridiplantae</taxon>
        <taxon>Streptophyta</taxon>
        <taxon>Embryophyta</taxon>
        <taxon>Tracheophyta</taxon>
        <taxon>Spermatophyta</taxon>
        <taxon>Magnoliopsida</taxon>
        <taxon>Liliopsida</taxon>
        <taxon>Poales</taxon>
        <taxon>Poaceae</taxon>
        <taxon>BOP clade</taxon>
        <taxon>Pooideae</taxon>
        <taxon>Triticodae</taxon>
        <taxon>Triticeae</taxon>
        <taxon>Triticinae</taxon>
        <taxon>Aegilops</taxon>
    </lineage>
</organism>
<reference evidence="1" key="5">
    <citation type="journal article" date="2021" name="G3 (Bethesda)">
        <title>Aegilops tauschii genome assembly Aet v5.0 features greater sequence contiguity and improved annotation.</title>
        <authorList>
            <person name="Wang L."/>
            <person name="Zhu T."/>
            <person name="Rodriguez J.C."/>
            <person name="Deal K.R."/>
            <person name="Dubcovsky J."/>
            <person name="McGuire P.E."/>
            <person name="Lux T."/>
            <person name="Spannagl M."/>
            <person name="Mayer K.F.X."/>
            <person name="Baldrich P."/>
            <person name="Meyers B.C."/>
            <person name="Huo N."/>
            <person name="Gu Y.Q."/>
            <person name="Zhou H."/>
            <person name="Devos K.M."/>
            <person name="Bennetzen J.L."/>
            <person name="Unver T."/>
            <person name="Budak H."/>
            <person name="Gulick P.J."/>
            <person name="Galiba G."/>
            <person name="Kalapos B."/>
            <person name="Nelson D.R."/>
            <person name="Li P."/>
            <person name="You F.M."/>
            <person name="Luo M.C."/>
            <person name="Dvorak J."/>
        </authorList>
    </citation>
    <scope>NUCLEOTIDE SEQUENCE [LARGE SCALE GENOMIC DNA]</scope>
    <source>
        <strain evidence="1">cv. AL8/78</strain>
    </source>
</reference>
<keyword evidence="2" id="KW-1185">Reference proteome</keyword>
<protein>
    <submittedName>
        <fullName evidence="1">Uncharacterized protein</fullName>
    </submittedName>
</protein>
<name>A0A453GQK0_AEGTS</name>
<dbReference type="EnsemblPlants" id="AET3Gv21158800.3">
    <property type="protein sequence ID" value="AET3Gv21158800.3"/>
    <property type="gene ID" value="AET3Gv21158800"/>
</dbReference>